<dbReference type="PANTHER" id="PTHR36509:SF3">
    <property type="entry name" value="SIGNAL PEPTIDE PROTEIN"/>
    <property type="match status" value="1"/>
</dbReference>
<evidence type="ECO:0000256" key="1">
    <source>
        <dbReference type="SAM" id="MobiDB-lite"/>
    </source>
</evidence>
<dbReference type="EMBL" id="JBHSDL010000008">
    <property type="protein sequence ID" value="MFC4374276.1"/>
    <property type="molecule type" value="Genomic_DNA"/>
</dbReference>
<dbReference type="InterPro" id="IPR010621">
    <property type="entry name" value="DUF1214"/>
</dbReference>
<keyword evidence="6" id="KW-1185">Reference proteome</keyword>
<dbReference type="Pfam" id="PF06742">
    <property type="entry name" value="DUF1214"/>
    <property type="match status" value="1"/>
</dbReference>
<evidence type="ECO:0000259" key="4">
    <source>
        <dbReference type="Pfam" id="PF06863"/>
    </source>
</evidence>
<dbReference type="Proteomes" id="UP001595844">
    <property type="component" value="Unassembled WGS sequence"/>
</dbReference>
<accession>A0ABV8VG56</accession>
<feature type="chain" id="PRO_5045456268" evidence="2">
    <location>
        <begin position="20"/>
        <end position="501"/>
    </location>
</feature>
<reference evidence="6" key="1">
    <citation type="journal article" date="2019" name="Int. J. Syst. Evol. Microbiol.">
        <title>The Global Catalogue of Microorganisms (GCM) 10K type strain sequencing project: providing services to taxonomists for standard genome sequencing and annotation.</title>
        <authorList>
            <consortium name="The Broad Institute Genomics Platform"/>
            <consortium name="The Broad Institute Genome Sequencing Center for Infectious Disease"/>
            <person name="Wu L."/>
            <person name="Ma J."/>
        </authorList>
    </citation>
    <scope>NUCLEOTIDE SEQUENCE [LARGE SCALE GENOMIC DNA]</scope>
    <source>
        <strain evidence="6">IBRC-M 10490</strain>
    </source>
</reference>
<dbReference type="Gene3D" id="2.60.120.600">
    <property type="entry name" value="Domain of unknown function DUF1214, C-terminal domain"/>
    <property type="match status" value="1"/>
</dbReference>
<dbReference type="SUPFAM" id="SSF160935">
    <property type="entry name" value="VPA0735-like"/>
    <property type="match status" value="1"/>
</dbReference>
<protein>
    <submittedName>
        <fullName evidence="5">DUF1254 domain-containing protein</fullName>
    </submittedName>
</protein>
<feature type="domain" description="DUF1254" evidence="4">
    <location>
        <begin position="102"/>
        <end position="227"/>
    </location>
</feature>
<comment type="caution">
    <text evidence="5">The sequence shown here is derived from an EMBL/GenBank/DDBJ whole genome shotgun (WGS) entry which is preliminary data.</text>
</comment>
<gene>
    <name evidence="5" type="ORF">ACFO5K_09175</name>
</gene>
<evidence type="ECO:0000256" key="2">
    <source>
        <dbReference type="SAM" id="SignalP"/>
    </source>
</evidence>
<sequence>MRFTVVSLCVALTAACATTGTGNDDPEGSALPRYHALGSPTDEPLGGQPPEGAQPSQVDFDYQVKYQRAFEAVLWAMPAASIHRFRAAAFEHLGLDNNDIIAYSAAATPRLEALTANSSTPYIAAYADLRQGPVVLEVPAAGPDGQLYGQVVDAWQSTIADVGPKGADRGKGGKYLLTPPDYEQPVPAGYIQVPSPNYLVSLGFRSIVMPGKTQQNAVDFSHRLRMYNLDEAANPPQQRFVDPVGDRYPTTPFYDERFFDDLYDIVTVEPVRPIDKQMVGKLESLGIVRGRPFEPDDTAKRAMRQAAIDAWYYLQNYFDHLPAHRFYWPDRHYASLLMADNKRAFDYEYDDSIDITGRAAQFMWCTYVPAVLADDPATQYMMAMADSDGNLLEAGKTYKVDIPAQMPVEQFWAVTVYDRATFGFIYADPPRTTLSSYDLESMRKNPDGSVTLYVGPAAPDGMESNWIPTADKRPLPAVRFYGPTAEFNDKTFKMPDFTLVR</sequence>
<dbReference type="RefSeq" id="WP_378558973.1">
    <property type="nucleotide sequence ID" value="NZ_JBHSDL010000008.1"/>
</dbReference>
<feature type="region of interest" description="Disordered" evidence="1">
    <location>
        <begin position="21"/>
        <end position="56"/>
    </location>
</feature>
<proteinExistence type="predicted"/>
<dbReference type="PROSITE" id="PS51257">
    <property type="entry name" value="PROKAR_LIPOPROTEIN"/>
    <property type="match status" value="1"/>
</dbReference>
<dbReference type="InterPro" id="IPR037050">
    <property type="entry name" value="DUF1254_sf"/>
</dbReference>
<dbReference type="Gene3D" id="2.60.40.1610">
    <property type="entry name" value="Domain of unknown function DUF1254"/>
    <property type="match status" value="1"/>
</dbReference>
<dbReference type="InterPro" id="IPR010679">
    <property type="entry name" value="DUF1254"/>
</dbReference>
<dbReference type="Gene3D" id="1.10.3360.10">
    <property type="entry name" value="VPA0735-like domain"/>
    <property type="match status" value="1"/>
</dbReference>
<evidence type="ECO:0000313" key="5">
    <source>
        <dbReference type="EMBL" id="MFC4374276.1"/>
    </source>
</evidence>
<name>A0ABV8VG56_9NOCA</name>
<feature type="signal peptide" evidence="2">
    <location>
        <begin position="1"/>
        <end position="19"/>
    </location>
</feature>
<evidence type="ECO:0000259" key="3">
    <source>
        <dbReference type="Pfam" id="PF06742"/>
    </source>
</evidence>
<evidence type="ECO:0000313" key="6">
    <source>
        <dbReference type="Proteomes" id="UP001595844"/>
    </source>
</evidence>
<organism evidence="5 6">
    <name type="scientific">Nocardia halotolerans</name>
    <dbReference type="NCBI Taxonomy" id="1755878"/>
    <lineage>
        <taxon>Bacteria</taxon>
        <taxon>Bacillati</taxon>
        <taxon>Actinomycetota</taxon>
        <taxon>Actinomycetes</taxon>
        <taxon>Mycobacteriales</taxon>
        <taxon>Nocardiaceae</taxon>
        <taxon>Nocardia</taxon>
    </lineage>
</organism>
<dbReference type="InterPro" id="IPR037049">
    <property type="entry name" value="DUF1214_C_sf"/>
</dbReference>
<feature type="domain" description="DUF1214" evidence="3">
    <location>
        <begin position="379"/>
        <end position="484"/>
    </location>
</feature>
<dbReference type="Pfam" id="PF06863">
    <property type="entry name" value="DUF1254"/>
    <property type="match status" value="1"/>
</dbReference>
<dbReference type="PANTHER" id="PTHR36509">
    <property type="entry name" value="BLL3101 PROTEIN"/>
    <property type="match status" value="1"/>
</dbReference>
<keyword evidence="2" id="KW-0732">Signal</keyword>